<dbReference type="PANTHER" id="PTHR19353">
    <property type="entry name" value="FATTY ACID DESATURASE 2"/>
    <property type="match status" value="1"/>
</dbReference>
<dbReference type="KEGG" id="ttf:THTE_4008"/>
<evidence type="ECO:0000259" key="2">
    <source>
        <dbReference type="Pfam" id="PF00487"/>
    </source>
</evidence>
<dbReference type="InterPro" id="IPR012171">
    <property type="entry name" value="Fatty_acid_desaturase"/>
</dbReference>
<feature type="transmembrane region" description="Helical" evidence="1">
    <location>
        <begin position="221"/>
        <end position="243"/>
    </location>
</feature>
<feature type="transmembrane region" description="Helical" evidence="1">
    <location>
        <begin position="106"/>
        <end position="126"/>
    </location>
</feature>
<name>A0A286RKU6_9BACT</name>
<reference evidence="3 4" key="1">
    <citation type="journal article" name="Front. Microbiol.">
        <title>Sugar Metabolism of the First Thermophilic Planctomycete Thermogutta terrifontis: Comparative Genomic and Transcriptomic Approaches.</title>
        <authorList>
            <person name="Elcheninov A.G."/>
            <person name="Menzel P."/>
            <person name="Gudbergsdottir S.R."/>
            <person name="Slesarev A.I."/>
            <person name="Kadnikov V.V."/>
            <person name="Krogh A."/>
            <person name="Bonch-Osmolovskaya E.A."/>
            <person name="Peng X."/>
            <person name="Kublanov I.V."/>
        </authorList>
    </citation>
    <scope>NUCLEOTIDE SEQUENCE [LARGE SCALE GENOMIC DNA]</scope>
    <source>
        <strain evidence="3 4">R1</strain>
    </source>
</reference>
<feature type="transmembrane region" description="Helical" evidence="1">
    <location>
        <begin position="138"/>
        <end position="158"/>
    </location>
</feature>
<dbReference type="PANTHER" id="PTHR19353:SF19">
    <property type="entry name" value="DELTA(5) FATTY ACID DESATURASE C-RELATED"/>
    <property type="match status" value="1"/>
</dbReference>
<dbReference type="Pfam" id="PF00487">
    <property type="entry name" value="FA_desaturase"/>
    <property type="match status" value="1"/>
</dbReference>
<evidence type="ECO:0000256" key="1">
    <source>
        <dbReference type="SAM" id="Phobius"/>
    </source>
</evidence>
<feature type="transmembrane region" description="Helical" evidence="1">
    <location>
        <begin position="170"/>
        <end position="187"/>
    </location>
</feature>
<evidence type="ECO:0000313" key="3">
    <source>
        <dbReference type="EMBL" id="ASV76609.1"/>
    </source>
</evidence>
<sequence>MSITARRMGKIHHYFVWQNYNNFSTAVANVTENEFRHSEKIKRAKLRGKALSKFRVSRYSGSNAMSSGKTLNREEFGAEVVESSPSAFSPVEAKRIVHDLFARNPLIYWVDFLVSFVVGSVCFALVRRTPLFSPQQAVCFVVSALAYYRAALFIHEIVHFPRGVMTAFKVVWNILCGTPFLLPSFVYQTHHDHHRKTTYATDRDGEYLPFARRPRWEIVKYLLTSFIIPPLVVVRFAILSPLAWTSSRFRAWVHAHASSMVIDPKYIRPEPTPRELFWIRVQEALCFLWVWGVFLVPPIFLGRWPIPFLIQAYATAVLVVLINALRTLGAHRYAFEPHPVEFSEQVLDSLNYPYRWWIAELWAPVGLRYHAVHHLFPSMPYHNLGKAHRRLMAELPSDSPYRQTIRRSLLAQLRELWREAGKASQNLRANPAEQAASTLA</sequence>
<dbReference type="GO" id="GO:0008610">
    <property type="term" value="P:lipid biosynthetic process"/>
    <property type="evidence" value="ECO:0007669"/>
    <property type="project" value="UniProtKB-ARBA"/>
</dbReference>
<dbReference type="EMBL" id="CP018477">
    <property type="protein sequence ID" value="ASV76609.1"/>
    <property type="molecule type" value="Genomic_DNA"/>
</dbReference>
<dbReference type="GO" id="GO:0016717">
    <property type="term" value="F:oxidoreductase activity, acting on paired donors, with oxidation of a pair of donors resulting in the reduction of molecular oxygen to two molecules of water"/>
    <property type="evidence" value="ECO:0007669"/>
    <property type="project" value="TreeGrafter"/>
</dbReference>
<dbReference type="InterPro" id="IPR005804">
    <property type="entry name" value="FA_desaturase_dom"/>
</dbReference>
<keyword evidence="1" id="KW-0812">Transmembrane</keyword>
<dbReference type="Proteomes" id="UP000215086">
    <property type="component" value="Chromosome"/>
</dbReference>
<feature type="transmembrane region" description="Helical" evidence="1">
    <location>
        <begin position="306"/>
        <end position="325"/>
    </location>
</feature>
<protein>
    <submittedName>
        <fullName evidence="3">Fatty acid desaturase, type 2</fullName>
    </submittedName>
</protein>
<accession>A0A286RKU6</accession>
<gene>
    <name evidence="3" type="ORF">THTE_4008</name>
</gene>
<keyword evidence="4" id="KW-1185">Reference proteome</keyword>
<keyword evidence="1" id="KW-1133">Transmembrane helix</keyword>
<dbReference type="GO" id="GO:0016020">
    <property type="term" value="C:membrane"/>
    <property type="evidence" value="ECO:0007669"/>
    <property type="project" value="TreeGrafter"/>
</dbReference>
<dbReference type="AlphaFoldDB" id="A0A286RKU6"/>
<proteinExistence type="predicted"/>
<keyword evidence="1" id="KW-0472">Membrane</keyword>
<evidence type="ECO:0000313" key="4">
    <source>
        <dbReference type="Proteomes" id="UP000215086"/>
    </source>
</evidence>
<organism evidence="3 4">
    <name type="scientific">Thermogutta terrifontis</name>
    <dbReference type="NCBI Taxonomy" id="1331910"/>
    <lineage>
        <taxon>Bacteria</taxon>
        <taxon>Pseudomonadati</taxon>
        <taxon>Planctomycetota</taxon>
        <taxon>Planctomycetia</taxon>
        <taxon>Pirellulales</taxon>
        <taxon>Thermoguttaceae</taxon>
        <taxon>Thermogutta</taxon>
    </lineage>
</organism>
<feature type="domain" description="Fatty acid desaturase" evidence="2">
    <location>
        <begin position="138"/>
        <end position="403"/>
    </location>
</feature>